<dbReference type="EMBL" id="JAKJXH010000001">
    <property type="protein sequence ID" value="MCF7540611.1"/>
    <property type="molecule type" value="Genomic_DNA"/>
</dbReference>
<evidence type="ECO:0000313" key="1">
    <source>
        <dbReference type="EMBL" id="MCF7540611.1"/>
    </source>
</evidence>
<dbReference type="RefSeq" id="WP_237249945.1">
    <property type="nucleotide sequence ID" value="NZ_JAKJXE010000011.1"/>
</dbReference>
<accession>A0ABS9HZU3</accession>
<keyword evidence="2" id="KW-1185">Reference proteome</keyword>
<sequence>MKTPRELCNKIEARLRVITGLAQILINNDSFGTGTIIVQEPQMGAEDSMMVHEAVLLLADQAQDELVDLMNSMEVSV</sequence>
<evidence type="ECO:0000313" key="2">
    <source>
        <dbReference type="Proteomes" id="UP001162905"/>
    </source>
</evidence>
<reference evidence="1" key="1">
    <citation type="submission" date="2022-01" db="EMBL/GenBank/DDBJ databases">
        <title>Pseudomonas sp. nov. isolated from Antarctic regolith.</title>
        <authorList>
            <person name="Novakova D."/>
            <person name="Sedlar K."/>
        </authorList>
    </citation>
    <scope>NUCLEOTIDE SEQUENCE</scope>
    <source>
        <strain evidence="1">P2647</strain>
    </source>
</reference>
<organism evidence="1 2">
    <name type="scientific">Pseudomonas petrae</name>
    <dbReference type="NCBI Taxonomy" id="2912190"/>
    <lineage>
        <taxon>Bacteria</taxon>
        <taxon>Pseudomonadati</taxon>
        <taxon>Pseudomonadota</taxon>
        <taxon>Gammaproteobacteria</taxon>
        <taxon>Pseudomonadales</taxon>
        <taxon>Pseudomonadaceae</taxon>
        <taxon>Pseudomonas</taxon>
    </lineage>
</organism>
<comment type="caution">
    <text evidence="1">The sequence shown here is derived from an EMBL/GenBank/DDBJ whole genome shotgun (WGS) entry which is preliminary data.</text>
</comment>
<dbReference type="Proteomes" id="UP001162905">
    <property type="component" value="Unassembled WGS sequence"/>
</dbReference>
<proteinExistence type="predicted"/>
<protein>
    <submittedName>
        <fullName evidence="1">Uncharacterized protein</fullName>
    </submittedName>
</protein>
<name>A0ABS9HZU3_9PSED</name>
<gene>
    <name evidence="1" type="ORF">L4G47_00045</name>
</gene>